<keyword evidence="3 5" id="KW-0067">ATP-binding</keyword>
<keyword evidence="6" id="KW-1185">Reference proteome</keyword>
<dbReference type="KEGG" id="csci:HDCHBGLK_01805"/>
<evidence type="ECO:0000313" key="6">
    <source>
        <dbReference type="Proteomes" id="UP000289664"/>
    </source>
</evidence>
<keyword evidence="1" id="KW-0813">Transport</keyword>
<dbReference type="AlphaFoldDB" id="A0A494WQK1"/>
<evidence type="ECO:0000256" key="3">
    <source>
        <dbReference type="ARBA" id="ARBA00022840"/>
    </source>
</evidence>
<dbReference type="Gene3D" id="3.40.50.300">
    <property type="entry name" value="P-loop containing nucleotide triphosphate hydrolases"/>
    <property type="match status" value="1"/>
</dbReference>
<dbReference type="InterPro" id="IPR051782">
    <property type="entry name" value="ABC_Transporter_VariousFunc"/>
</dbReference>
<gene>
    <name evidence="5" type="primary">natA_4</name>
    <name evidence="5" type="ORF">HDCHBGLK_01805</name>
</gene>
<dbReference type="PROSITE" id="PS50893">
    <property type="entry name" value="ABC_TRANSPORTER_2"/>
    <property type="match status" value="1"/>
</dbReference>
<dbReference type="InterPro" id="IPR027417">
    <property type="entry name" value="P-loop_NTPase"/>
</dbReference>
<dbReference type="GeneID" id="62696015"/>
<name>A0A494WQK1_CLOS5</name>
<dbReference type="Pfam" id="PF00005">
    <property type="entry name" value="ABC_tran"/>
    <property type="match status" value="1"/>
</dbReference>
<evidence type="ECO:0000256" key="2">
    <source>
        <dbReference type="ARBA" id="ARBA00022741"/>
    </source>
</evidence>
<dbReference type="SUPFAM" id="SSF52540">
    <property type="entry name" value="P-loop containing nucleoside triphosphate hydrolases"/>
    <property type="match status" value="1"/>
</dbReference>
<dbReference type="InterPro" id="IPR003439">
    <property type="entry name" value="ABC_transporter-like_ATP-bd"/>
</dbReference>
<evidence type="ECO:0000313" key="5">
    <source>
        <dbReference type="EMBL" id="QBF74403.1"/>
    </source>
</evidence>
<sequence length="234" mass="26620">MLSVKNLKKEYDKFKIDKVSFSVERGKITGLIGNNGAGKTTVLKCVIGVLQYDFGEIIIDGLMLEHHEEEYKEKIGIVFDSGYFYENLTLEEMKKIISAAYQNWDEEVYQGYLKKYKLDSKQKIETLSQGMKMKYALALALSHNAEILIFDEPTSGLDPKTRQLFCEEMIDQKKHGRTILFSTHITSDLDKIGDNIILMDRGRILKEATKQEFLMGEPTVEAAMVNLITEGGKA</sequence>
<dbReference type="RefSeq" id="WP_050755152.1">
    <property type="nucleotide sequence ID" value="NZ_CP036170.1"/>
</dbReference>
<dbReference type="PANTHER" id="PTHR42939:SF3">
    <property type="entry name" value="ABC TRANSPORTER ATP-BINDING COMPONENT"/>
    <property type="match status" value="1"/>
</dbReference>
<reference evidence="5 6" key="1">
    <citation type="journal article" date="2019" name="Appl. Environ. Microbiol.">
        <title>Clostridium scindens ATCC 35704: integration of nutritional requirements, the complete genome sequence, and global transcriptional responses to bile acids.</title>
        <authorList>
            <person name="Devendran S."/>
            <person name="Shrestha R."/>
            <person name="Alves J.M.P."/>
            <person name="Wolf P.G."/>
            <person name="Ly L."/>
            <person name="Hernandez A.G."/>
            <person name="Mendez-Garcia C."/>
            <person name="Inboden A."/>
            <person name="Wiley J."/>
            <person name="Paul O."/>
            <person name="Allen A."/>
            <person name="Springer E."/>
            <person name="Wright C.L."/>
            <person name="Fields C.J."/>
            <person name="Daniel S.L."/>
            <person name="Ridlon J.M."/>
        </authorList>
    </citation>
    <scope>NUCLEOTIDE SEQUENCE [LARGE SCALE GENOMIC DNA]</scope>
    <source>
        <strain evidence="5 6">ATCC 35704</strain>
    </source>
</reference>
<organism evidence="5 6">
    <name type="scientific">Clostridium scindens (strain ATCC 35704 / DSM 5676 / VPI 13733 / 19)</name>
    <dbReference type="NCBI Taxonomy" id="411468"/>
    <lineage>
        <taxon>Bacteria</taxon>
        <taxon>Bacillati</taxon>
        <taxon>Bacillota</taxon>
        <taxon>Clostridia</taxon>
        <taxon>Lachnospirales</taxon>
        <taxon>Lachnospiraceae</taxon>
    </lineage>
</organism>
<dbReference type="PROSITE" id="PS00211">
    <property type="entry name" value="ABC_TRANSPORTER_1"/>
    <property type="match status" value="1"/>
</dbReference>
<dbReference type="OrthoDB" id="9804819at2"/>
<protein>
    <submittedName>
        <fullName evidence="5">ABC transporter ATP-binding protein NatA</fullName>
    </submittedName>
</protein>
<dbReference type="SMART" id="SM00382">
    <property type="entry name" value="AAA"/>
    <property type="match status" value="1"/>
</dbReference>
<dbReference type="InterPro" id="IPR017871">
    <property type="entry name" value="ABC_transporter-like_CS"/>
</dbReference>
<dbReference type="InterPro" id="IPR003593">
    <property type="entry name" value="AAA+_ATPase"/>
</dbReference>
<keyword evidence="2" id="KW-0547">Nucleotide-binding</keyword>
<dbReference type="Proteomes" id="UP000289664">
    <property type="component" value="Chromosome"/>
</dbReference>
<proteinExistence type="predicted"/>
<dbReference type="GO" id="GO:0005524">
    <property type="term" value="F:ATP binding"/>
    <property type="evidence" value="ECO:0007669"/>
    <property type="project" value="UniProtKB-KW"/>
</dbReference>
<dbReference type="CDD" id="cd03230">
    <property type="entry name" value="ABC_DR_subfamily_A"/>
    <property type="match status" value="1"/>
</dbReference>
<dbReference type="PANTHER" id="PTHR42939">
    <property type="entry name" value="ABC TRANSPORTER ATP-BINDING PROTEIN ALBC-RELATED"/>
    <property type="match status" value="1"/>
</dbReference>
<dbReference type="GO" id="GO:0016887">
    <property type="term" value="F:ATP hydrolysis activity"/>
    <property type="evidence" value="ECO:0007669"/>
    <property type="project" value="InterPro"/>
</dbReference>
<accession>A0A494WQK1</accession>
<evidence type="ECO:0000256" key="1">
    <source>
        <dbReference type="ARBA" id="ARBA00022448"/>
    </source>
</evidence>
<evidence type="ECO:0000259" key="4">
    <source>
        <dbReference type="PROSITE" id="PS50893"/>
    </source>
</evidence>
<feature type="domain" description="ABC transporter" evidence="4">
    <location>
        <begin position="1"/>
        <end position="226"/>
    </location>
</feature>
<dbReference type="EMBL" id="CP036170">
    <property type="protein sequence ID" value="QBF74403.1"/>
    <property type="molecule type" value="Genomic_DNA"/>
</dbReference>